<feature type="transmembrane region" description="Helical" evidence="7">
    <location>
        <begin position="402"/>
        <end position="425"/>
    </location>
</feature>
<evidence type="ECO:0000256" key="1">
    <source>
        <dbReference type="ARBA" id="ARBA00004651"/>
    </source>
</evidence>
<dbReference type="InterPro" id="IPR003838">
    <property type="entry name" value="ABC3_permease_C"/>
</dbReference>
<sequence length="824" mass="92083">MFENSNKEPVREIARESMRAHRLRNLTSILGITLTTLLITMVCTVGISFYDTINRGTDITPGPLADGEIKAELEKYEEIRDMPQVEWAAYVIYCNIGSLHNREMSGIKTALLAPQQEYYERNKVALLEGRLPEAADEIAVSDTMAERLGGKGNVGDTLVLHPVIWEDGQQVEKEIPVTITGIVTSPIKGLAHTYEEIYTSEAFPEKYAPRMLQEPAGIYVKFIPGEIKDTIPGELYDIAGEVGAAGVQYRMNNDFTVLYLLVVLFFVLMIMFCGYLLIYNIFYISVVNDIRFFGMLKTIGTTGRQIRSLLNWQVARLSAVGITAGLILGYLVGLFIAPVVMAETNYKDFYRSSANPMFFISAVIFSLLTVYISARKAYRLAMRISPTEAARYREKRAGRKKLWAGVSFALSGIIFLVAFTLPMGYNVENMVKRYHTADVRIRQDAMIWGSDEPYQPVSHDMLAQLAELPFIKDIALYYQARDWEVNGFGGCDAGYGQMRMTEEFREEFIRCEKLGTGWMGKRENGDIRLSIMGFPADKLHLEKENIHVLAGSLDEEKFADGGYVIYNQGTNQTNSEAGLIHAGQVLHFSIYDPDRGQYVDKEAEVLAVVERSNPFPTGLLASAALVFPDKVFQEIYSGYQNMVGIVQADAIKELTKEEYAQVEKAVQDSFNYQLSIESKVMRREAERSEKSSMIVIGLFLSGVFGMIGICNVVNTLVTSVLSRKIEFAAMQSVGMTKKQMRAMLCREGLLLSGLSVLAAIPLGAFFCYMLGRAILFVSGFSAKIFAAGCVLLLVVMCLVSVLTAGLLTRFLTRKPVVERLREVE</sequence>
<gene>
    <name evidence="9" type="ORF">BEI61_00563</name>
</gene>
<evidence type="ECO:0000256" key="5">
    <source>
        <dbReference type="ARBA" id="ARBA00023136"/>
    </source>
</evidence>
<dbReference type="AlphaFoldDB" id="A0A1E3AJQ3"/>
<dbReference type="GO" id="GO:0022857">
    <property type="term" value="F:transmembrane transporter activity"/>
    <property type="evidence" value="ECO:0007669"/>
    <property type="project" value="TreeGrafter"/>
</dbReference>
<dbReference type="GO" id="GO:0005886">
    <property type="term" value="C:plasma membrane"/>
    <property type="evidence" value="ECO:0007669"/>
    <property type="project" value="UniProtKB-SubCell"/>
</dbReference>
<evidence type="ECO:0000313" key="9">
    <source>
        <dbReference type="EMBL" id="ODM08934.1"/>
    </source>
</evidence>
<keyword evidence="3 7" id="KW-0812">Transmembrane</keyword>
<dbReference type="PANTHER" id="PTHR30572">
    <property type="entry name" value="MEMBRANE COMPONENT OF TRANSPORTER-RELATED"/>
    <property type="match status" value="1"/>
</dbReference>
<feature type="transmembrane region" description="Helical" evidence="7">
    <location>
        <begin position="748"/>
        <end position="771"/>
    </location>
</feature>
<keyword evidence="2" id="KW-1003">Cell membrane</keyword>
<feature type="transmembrane region" description="Helical" evidence="7">
    <location>
        <begin position="26"/>
        <end position="50"/>
    </location>
</feature>
<feature type="domain" description="ABC3 transporter permease C-terminal" evidence="8">
    <location>
        <begin position="265"/>
        <end position="386"/>
    </location>
</feature>
<comment type="similarity">
    <text evidence="6">Belongs to the ABC-4 integral membrane protein family.</text>
</comment>
<evidence type="ECO:0000256" key="2">
    <source>
        <dbReference type="ARBA" id="ARBA00022475"/>
    </source>
</evidence>
<evidence type="ECO:0000256" key="6">
    <source>
        <dbReference type="ARBA" id="ARBA00038076"/>
    </source>
</evidence>
<name>A0A1E3AJQ3_9FIRM</name>
<feature type="transmembrane region" description="Helical" evidence="7">
    <location>
        <begin position="257"/>
        <end position="282"/>
    </location>
</feature>
<evidence type="ECO:0000313" key="10">
    <source>
        <dbReference type="Proteomes" id="UP000094067"/>
    </source>
</evidence>
<organism evidence="9 10">
    <name type="scientific">Eisenbergiella tayi</name>
    <dbReference type="NCBI Taxonomy" id="1432052"/>
    <lineage>
        <taxon>Bacteria</taxon>
        <taxon>Bacillati</taxon>
        <taxon>Bacillota</taxon>
        <taxon>Clostridia</taxon>
        <taxon>Lachnospirales</taxon>
        <taxon>Lachnospiraceae</taxon>
        <taxon>Eisenbergiella</taxon>
    </lineage>
</organism>
<accession>A0A1E3AJQ3</accession>
<evidence type="ECO:0000256" key="3">
    <source>
        <dbReference type="ARBA" id="ARBA00022692"/>
    </source>
</evidence>
<feature type="transmembrane region" description="Helical" evidence="7">
    <location>
        <begin position="783"/>
        <end position="811"/>
    </location>
</feature>
<evidence type="ECO:0000259" key="8">
    <source>
        <dbReference type="Pfam" id="PF02687"/>
    </source>
</evidence>
<feature type="domain" description="ABC3 transporter permease C-terminal" evidence="8">
    <location>
        <begin position="699"/>
        <end position="815"/>
    </location>
</feature>
<comment type="subcellular location">
    <subcellularLocation>
        <location evidence="1">Cell membrane</location>
        <topology evidence="1">Multi-pass membrane protein</topology>
    </subcellularLocation>
</comment>
<comment type="caution">
    <text evidence="9">The sequence shown here is derived from an EMBL/GenBank/DDBJ whole genome shotgun (WGS) entry which is preliminary data.</text>
</comment>
<reference evidence="9 10" key="1">
    <citation type="submission" date="2016-07" db="EMBL/GenBank/DDBJ databases">
        <title>Characterization of isolates of Eisenbergiella tayi derived from blood cultures, using whole genome sequencing.</title>
        <authorList>
            <person name="Burdz T."/>
            <person name="Wiebe D."/>
            <person name="Huynh C."/>
            <person name="Bernard K."/>
        </authorList>
    </citation>
    <scope>NUCLEOTIDE SEQUENCE [LARGE SCALE GENOMIC DNA]</scope>
    <source>
        <strain evidence="9 10">NML 110608</strain>
    </source>
</reference>
<dbReference type="InterPro" id="IPR050250">
    <property type="entry name" value="Macrolide_Exporter_MacB"/>
</dbReference>
<dbReference type="PATRIC" id="fig|1432052.4.peg.630"/>
<evidence type="ECO:0000256" key="7">
    <source>
        <dbReference type="SAM" id="Phobius"/>
    </source>
</evidence>
<feature type="transmembrane region" description="Helical" evidence="7">
    <location>
        <begin position="314"/>
        <end position="337"/>
    </location>
</feature>
<keyword evidence="5 7" id="KW-0472">Membrane</keyword>
<protein>
    <submittedName>
        <fullName evidence="9">FtsX-like permease family protein</fullName>
    </submittedName>
</protein>
<dbReference type="Pfam" id="PF02687">
    <property type="entry name" value="FtsX"/>
    <property type="match status" value="2"/>
</dbReference>
<dbReference type="PANTHER" id="PTHR30572:SF4">
    <property type="entry name" value="ABC TRANSPORTER PERMEASE YTRF"/>
    <property type="match status" value="1"/>
</dbReference>
<dbReference type="Proteomes" id="UP000094067">
    <property type="component" value="Unassembled WGS sequence"/>
</dbReference>
<dbReference type="EMBL" id="MCGH01000001">
    <property type="protein sequence ID" value="ODM08934.1"/>
    <property type="molecule type" value="Genomic_DNA"/>
</dbReference>
<feature type="transmembrane region" description="Helical" evidence="7">
    <location>
        <begin position="357"/>
        <end position="374"/>
    </location>
</feature>
<feature type="transmembrane region" description="Helical" evidence="7">
    <location>
        <begin position="693"/>
        <end position="717"/>
    </location>
</feature>
<proteinExistence type="inferred from homology"/>
<dbReference type="RefSeq" id="WP_069151153.1">
    <property type="nucleotide sequence ID" value="NZ_MCGH01000001.1"/>
</dbReference>
<evidence type="ECO:0000256" key="4">
    <source>
        <dbReference type="ARBA" id="ARBA00022989"/>
    </source>
</evidence>
<keyword evidence="4 7" id="KW-1133">Transmembrane helix</keyword>